<keyword evidence="1" id="KW-0472">Membrane</keyword>
<reference evidence="3" key="1">
    <citation type="submission" date="2016-10" db="EMBL/GenBank/DDBJ databases">
        <authorList>
            <person name="Varghese N."/>
            <person name="Submissions S."/>
        </authorList>
    </citation>
    <scope>NUCLEOTIDE SEQUENCE [LARGE SCALE GENOMIC DNA]</scope>
    <source>
        <strain evidence="3">CGMCC 1.7738</strain>
    </source>
</reference>
<accession>A0A1I4BGC0</accession>
<evidence type="ECO:0000313" key="3">
    <source>
        <dbReference type="Proteomes" id="UP000199607"/>
    </source>
</evidence>
<keyword evidence="1" id="KW-1133">Transmembrane helix</keyword>
<feature type="transmembrane region" description="Helical" evidence="1">
    <location>
        <begin position="33"/>
        <end position="52"/>
    </location>
</feature>
<evidence type="ECO:0000256" key="1">
    <source>
        <dbReference type="SAM" id="Phobius"/>
    </source>
</evidence>
<organism evidence="2 3">
    <name type="scientific">Halogranum rubrum</name>
    <dbReference type="NCBI Taxonomy" id="553466"/>
    <lineage>
        <taxon>Archaea</taxon>
        <taxon>Methanobacteriati</taxon>
        <taxon>Methanobacteriota</taxon>
        <taxon>Stenosarchaea group</taxon>
        <taxon>Halobacteria</taxon>
        <taxon>Halobacteriales</taxon>
        <taxon>Haloferacaceae</taxon>
    </lineage>
</organism>
<gene>
    <name evidence="2" type="ORF">SAMN04487950_0509</name>
</gene>
<dbReference type="AlphaFoldDB" id="A0A1I4BGC0"/>
<proteinExistence type="predicted"/>
<evidence type="ECO:0000313" key="2">
    <source>
        <dbReference type="EMBL" id="SFK67217.1"/>
    </source>
</evidence>
<keyword evidence="3" id="KW-1185">Reference proteome</keyword>
<keyword evidence="1" id="KW-0812">Transmembrane</keyword>
<dbReference type="Proteomes" id="UP000199607">
    <property type="component" value="Unassembled WGS sequence"/>
</dbReference>
<protein>
    <submittedName>
        <fullName evidence="2">Uncharacterized protein</fullName>
    </submittedName>
</protein>
<name>A0A1I4BGC0_9EURY</name>
<sequence length="59" mass="6289">MDFIGFAALAIILSASIHSLVVSYRRGEKANTLIQSLGLVAAAVAGLQYFYAGRFANLK</sequence>
<dbReference type="EMBL" id="FOTC01000001">
    <property type="protein sequence ID" value="SFK67217.1"/>
    <property type="molecule type" value="Genomic_DNA"/>
</dbReference>